<gene>
    <name evidence="7" type="ORF">ACG02S_25825</name>
</gene>
<accession>A0ABW7EW21</accession>
<feature type="domain" description="ABC transporter" evidence="6">
    <location>
        <begin position="18"/>
        <end position="264"/>
    </location>
</feature>
<reference evidence="7 8" key="1">
    <citation type="submission" date="2024-09" db="EMBL/GenBank/DDBJ databases">
        <title>Novel species of the genus Pelomonas and Roseateles isolated from streams.</title>
        <authorList>
            <person name="Lu H."/>
        </authorList>
    </citation>
    <scope>NUCLEOTIDE SEQUENCE [LARGE SCALE GENOMIC DNA]</scope>
    <source>
        <strain evidence="7 8">DC23W</strain>
    </source>
</reference>
<proteinExistence type="inferred from homology"/>
<dbReference type="SUPFAM" id="SSF52540">
    <property type="entry name" value="P-loop containing nucleoside triphosphate hydrolases"/>
    <property type="match status" value="1"/>
</dbReference>
<evidence type="ECO:0000256" key="2">
    <source>
        <dbReference type="ARBA" id="ARBA00022448"/>
    </source>
</evidence>
<keyword evidence="3" id="KW-1003">Cell membrane</keyword>
<dbReference type="SMART" id="SM00382">
    <property type="entry name" value="AAA"/>
    <property type="match status" value="1"/>
</dbReference>
<dbReference type="EMBL" id="JBIGHY010000021">
    <property type="protein sequence ID" value="MFG6417317.1"/>
    <property type="molecule type" value="Genomic_DNA"/>
</dbReference>
<dbReference type="InterPro" id="IPR027417">
    <property type="entry name" value="P-loop_NTPase"/>
</dbReference>
<comment type="caution">
    <text evidence="7">The sequence shown here is derived from an EMBL/GenBank/DDBJ whole genome shotgun (WGS) entry which is preliminary data.</text>
</comment>
<evidence type="ECO:0000313" key="7">
    <source>
        <dbReference type="EMBL" id="MFG6417317.1"/>
    </source>
</evidence>
<evidence type="ECO:0000259" key="6">
    <source>
        <dbReference type="PROSITE" id="PS50893"/>
    </source>
</evidence>
<comment type="similarity">
    <text evidence="1">Belongs to the ABC transporter superfamily.</text>
</comment>
<dbReference type="PROSITE" id="PS50893">
    <property type="entry name" value="ABC_TRANSPORTER_2"/>
    <property type="match status" value="1"/>
</dbReference>
<dbReference type="InterPro" id="IPR003593">
    <property type="entry name" value="AAA+_ATPase"/>
</dbReference>
<evidence type="ECO:0000256" key="4">
    <source>
        <dbReference type="ARBA" id="ARBA00022741"/>
    </source>
</evidence>
<evidence type="ECO:0000256" key="5">
    <source>
        <dbReference type="ARBA" id="ARBA00022840"/>
    </source>
</evidence>
<dbReference type="RefSeq" id="WP_394473375.1">
    <property type="nucleotide sequence ID" value="NZ_JBIGHY010000021.1"/>
</dbReference>
<keyword evidence="5 7" id="KW-0067">ATP-binding</keyword>
<keyword evidence="4" id="KW-0547">Nucleotide-binding</keyword>
<protein>
    <submittedName>
        <fullName evidence="7">ATP-binding cassette domain-containing protein</fullName>
    </submittedName>
</protein>
<dbReference type="Proteomes" id="UP001606300">
    <property type="component" value="Unassembled WGS sequence"/>
</dbReference>
<evidence type="ECO:0000256" key="3">
    <source>
        <dbReference type="ARBA" id="ARBA00022475"/>
    </source>
</evidence>
<dbReference type="PANTHER" id="PTHR43776">
    <property type="entry name" value="TRANSPORT ATP-BINDING PROTEIN"/>
    <property type="match status" value="1"/>
</dbReference>
<dbReference type="CDD" id="cd03257">
    <property type="entry name" value="ABC_NikE_OppD_transporters"/>
    <property type="match status" value="1"/>
</dbReference>
<name>A0ABW7EW21_9BURK</name>
<keyword evidence="2" id="KW-0813">Transport</keyword>
<dbReference type="InterPro" id="IPR017871">
    <property type="entry name" value="ABC_transporter-like_CS"/>
</dbReference>
<keyword evidence="3" id="KW-0472">Membrane</keyword>
<dbReference type="Pfam" id="PF00005">
    <property type="entry name" value="ABC_tran"/>
    <property type="match status" value="1"/>
</dbReference>
<dbReference type="PROSITE" id="PS00211">
    <property type="entry name" value="ABC_TRANSPORTER_1"/>
    <property type="match status" value="1"/>
</dbReference>
<evidence type="ECO:0000256" key="1">
    <source>
        <dbReference type="ARBA" id="ARBA00005417"/>
    </source>
</evidence>
<sequence>MHEKAILSVRHLCKRFPLLGAGLFRRQVGTVQACDDVSFDVMRGETLALVGESGSGKTTLGRLIMCAMKPDSGQILFRSKSAAEPIDLVSARPAALKPLRQELQMVFQDPFGSLNPRMTVGQILEEPLRINGLARGTELRYRVVDMLNRVGLHADSVHRYPNAFSGGQRQRIGIARALILRPALVVCDEAVSALDVSIQAQIVNLLASMQEELGLTYIFIAHDLRLVRQVADRIAVLEDGRITQPIPAENFIAALKNGIAASSDASQRARVPSVPVRI</sequence>
<evidence type="ECO:0000313" key="8">
    <source>
        <dbReference type="Proteomes" id="UP001606300"/>
    </source>
</evidence>
<dbReference type="InterPro" id="IPR050319">
    <property type="entry name" value="ABC_transp_ATP-bind"/>
</dbReference>
<dbReference type="GO" id="GO:0005524">
    <property type="term" value="F:ATP binding"/>
    <property type="evidence" value="ECO:0007669"/>
    <property type="project" value="UniProtKB-KW"/>
</dbReference>
<keyword evidence="8" id="KW-1185">Reference proteome</keyword>
<dbReference type="PANTHER" id="PTHR43776:SF7">
    <property type="entry name" value="D,D-DIPEPTIDE TRANSPORT ATP-BINDING PROTEIN DDPF-RELATED"/>
    <property type="match status" value="1"/>
</dbReference>
<dbReference type="Gene3D" id="3.40.50.300">
    <property type="entry name" value="P-loop containing nucleotide triphosphate hydrolases"/>
    <property type="match status" value="1"/>
</dbReference>
<organism evidence="7 8">
    <name type="scientific">Pelomonas dachongensis</name>
    <dbReference type="NCBI Taxonomy" id="3299029"/>
    <lineage>
        <taxon>Bacteria</taxon>
        <taxon>Pseudomonadati</taxon>
        <taxon>Pseudomonadota</taxon>
        <taxon>Betaproteobacteria</taxon>
        <taxon>Burkholderiales</taxon>
        <taxon>Sphaerotilaceae</taxon>
        <taxon>Roseateles</taxon>
    </lineage>
</organism>
<dbReference type="InterPro" id="IPR003439">
    <property type="entry name" value="ABC_transporter-like_ATP-bd"/>
</dbReference>